<sequence length="585" mass="60617">MARSGRRRLLAALLAALVALQTAPAARAAYDCSLGCPLYGDAGECGADGLTYINECLAICGGTAVAYRGPCLPPGGSLPQQPSVAPVVGRGDGGDGADEQLAAHPIGRFFARPPPEAAAAAAAAAGERAAAAGFGADPFGIGDASRNASAADISRYRAQGFALVGPAAMGSWGMAKPASDPSGLGDPGVPSDRPGRLQLYVVRVFLKAELVYVRRTPLVGDAPGVPAEPPARQGRAGRAAAAAAPFARPAAAPFDSTGGSLGEEEEDDAGKEGEAEDVPESGQLRGNSGNSSDSSGSGAGGGARRPRLLRRRGRALAVANPIRAADWRELRRLYLGLPYSAVGALYVQSDLAAKWRCSASLVGNATAITAAHCVYNRITGASLKSANFAAHLYFGASRKASILVSPYGDAESVAYDFLSGFKTIEDANYALLQDVAIVRLARDVGADAAVLNLEYRPQGYAGRIYTAGYPGQTPIPDGRYYRLAAACRLSDADGNDGRLAFRWDPPLDRCFTRCAIAEAGQSGQPAYVKEYVGSTAPPRRGIYKGYKYTVLGVLSYGPETGTCGGHDVYAQIGELAMTWLREYAA</sequence>
<evidence type="ECO:0000256" key="1">
    <source>
        <dbReference type="ARBA" id="ARBA00007664"/>
    </source>
</evidence>
<dbReference type="PROSITE" id="PS00134">
    <property type="entry name" value="TRYPSIN_HIS"/>
    <property type="match status" value="1"/>
</dbReference>
<dbReference type="PROSITE" id="PS51318">
    <property type="entry name" value="TAT"/>
    <property type="match status" value="1"/>
</dbReference>
<keyword evidence="7" id="KW-1185">Reference proteome</keyword>
<dbReference type="InParanoid" id="A0A2V0P755"/>
<reference evidence="6 7" key="1">
    <citation type="journal article" date="2018" name="Sci. Rep.">
        <title>Raphidocelis subcapitata (=Pseudokirchneriella subcapitata) provides an insight into genome evolution and environmental adaptations in the Sphaeropleales.</title>
        <authorList>
            <person name="Suzuki S."/>
            <person name="Yamaguchi H."/>
            <person name="Nakajima N."/>
            <person name="Kawachi M."/>
        </authorList>
    </citation>
    <scope>NUCLEOTIDE SEQUENCE [LARGE SCALE GENOMIC DNA]</scope>
    <source>
        <strain evidence="6 7">NIES-35</strain>
    </source>
</reference>
<dbReference type="InterPro" id="IPR036058">
    <property type="entry name" value="Kazal_dom_sf"/>
</dbReference>
<dbReference type="SUPFAM" id="SSF100895">
    <property type="entry name" value="Kazal-type serine protease inhibitors"/>
    <property type="match status" value="1"/>
</dbReference>
<dbReference type="AlphaFoldDB" id="A0A2V0P755"/>
<dbReference type="CDD" id="cd00104">
    <property type="entry name" value="KAZAL_FS"/>
    <property type="match status" value="1"/>
</dbReference>
<evidence type="ECO:0000256" key="4">
    <source>
        <dbReference type="SAM" id="SignalP"/>
    </source>
</evidence>
<dbReference type="Pfam" id="PF00089">
    <property type="entry name" value="Trypsin"/>
    <property type="match status" value="1"/>
</dbReference>
<proteinExistence type="inferred from homology"/>
<feature type="signal peptide" evidence="4">
    <location>
        <begin position="1"/>
        <end position="28"/>
    </location>
</feature>
<feature type="domain" description="Kazal-like" evidence="5">
    <location>
        <begin position="26"/>
        <end position="73"/>
    </location>
</feature>
<dbReference type="EMBL" id="BDRX01000069">
    <property type="protein sequence ID" value="GBF95704.1"/>
    <property type="molecule type" value="Genomic_DNA"/>
</dbReference>
<feature type="compositionally biased region" description="Low complexity" evidence="3">
    <location>
        <begin position="284"/>
        <end position="296"/>
    </location>
</feature>
<dbReference type="InterPro" id="IPR043504">
    <property type="entry name" value="Peptidase_S1_PA_chymotrypsin"/>
</dbReference>
<name>A0A2V0P755_9CHLO</name>
<dbReference type="InterPro" id="IPR006311">
    <property type="entry name" value="TAT_signal"/>
</dbReference>
<dbReference type="InterPro" id="IPR009003">
    <property type="entry name" value="Peptidase_S1_PA"/>
</dbReference>
<dbReference type="Gene3D" id="3.30.60.30">
    <property type="match status" value="1"/>
</dbReference>
<feature type="compositionally biased region" description="Acidic residues" evidence="3">
    <location>
        <begin position="262"/>
        <end position="279"/>
    </location>
</feature>
<dbReference type="Gene3D" id="2.40.10.10">
    <property type="entry name" value="Trypsin-like serine proteases"/>
    <property type="match status" value="2"/>
</dbReference>
<dbReference type="PROSITE" id="PS51465">
    <property type="entry name" value="KAZAL_2"/>
    <property type="match status" value="1"/>
</dbReference>
<accession>A0A2V0P755</accession>
<dbReference type="InterPro" id="IPR001254">
    <property type="entry name" value="Trypsin_dom"/>
</dbReference>
<protein>
    <recommendedName>
        <fullName evidence="5">Kazal-like domain-containing protein</fullName>
    </recommendedName>
</protein>
<dbReference type="Proteomes" id="UP000247498">
    <property type="component" value="Unassembled WGS sequence"/>
</dbReference>
<dbReference type="PANTHER" id="PTHR15462:SF8">
    <property type="entry name" value="SERINE PROTEASE"/>
    <property type="match status" value="1"/>
</dbReference>
<organism evidence="6 7">
    <name type="scientific">Raphidocelis subcapitata</name>
    <dbReference type="NCBI Taxonomy" id="307507"/>
    <lineage>
        <taxon>Eukaryota</taxon>
        <taxon>Viridiplantae</taxon>
        <taxon>Chlorophyta</taxon>
        <taxon>core chlorophytes</taxon>
        <taxon>Chlorophyceae</taxon>
        <taxon>CS clade</taxon>
        <taxon>Sphaeropleales</taxon>
        <taxon>Selenastraceae</taxon>
        <taxon>Raphidocelis</taxon>
    </lineage>
</organism>
<evidence type="ECO:0000259" key="5">
    <source>
        <dbReference type="PROSITE" id="PS51465"/>
    </source>
</evidence>
<evidence type="ECO:0000313" key="6">
    <source>
        <dbReference type="EMBL" id="GBF95704.1"/>
    </source>
</evidence>
<evidence type="ECO:0000256" key="2">
    <source>
        <dbReference type="ARBA" id="ARBA00022729"/>
    </source>
</evidence>
<dbReference type="GO" id="GO:0006508">
    <property type="term" value="P:proteolysis"/>
    <property type="evidence" value="ECO:0007669"/>
    <property type="project" value="InterPro"/>
</dbReference>
<dbReference type="SUPFAM" id="SSF50494">
    <property type="entry name" value="Trypsin-like serine proteases"/>
    <property type="match status" value="1"/>
</dbReference>
<feature type="chain" id="PRO_5015868613" description="Kazal-like domain-containing protein" evidence="4">
    <location>
        <begin position="29"/>
        <end position="585"/>
    </location>
</feature>
<comment type="caution">
    <text evidence="6">The sequence shown here is derived from an EMBL/GenBank/DDBJ whole genome shotgun (WGS) entry which is preliminary data.</text>
</comment>
<dbReference type="OrthoDB" id="6380398at2759"/>
<dbReference type="InterPro" id="IPR002350">
    <property type="entry name" value="Kazal_dom"/>
</dbReference>
<feature type="region of interest" description="Disordered" evidence="3">
    <location>
        <begin position="219"/>
        <end position="306"/>
    </location>
</feature>
<dbReference type="PANTHER" id="PTHR15462">
    <property type="entry name" value="SERINE PROTEASE"/>
    <property type="match status" value="1"/>
</dbReference>
<comment type="similarity">
    <text evidence="1">Belongs to the peptidase S1 family.</text>
</comment>
<feature type="compositionally biased region" description="Low complexity" evidence="3">
    <location>
        <begin position="230"/>
        <end position="253"/>
    </location>
</feature>
<evidence type="ECO:0000313" key="7">
    <source>
        <dbReference type="Proteomes" id="UP000247498"/>
    </source>
</evidence>
<dbReference type="InterPro" id="IPR018114">
    <property type="entry name" value="TRYPSIN_HIS"/>
</dbReference>
<dbReference type="GO" id="GO:0004252">
    <property type="term" value="F:serine-type endopeptidase activity"/>
    <property type="evidence" value="ECO:0007669"/>
    <property type="project" value="InterPro"/>
</dbReference>
<dbReference type="InterPro" id="IPR050966">
    <property type="entry name" value="Glutamyl_endopeptidase"/>
</dbReference>
<gene>
    <name evidence="6" type="ORF">Rsub_08686</name>
</gene>
<keyword evidence="2 4" id="KW-0732">Signal</keyword>
<evidence type="ECO:0000256" key="3">
    <source>
        <dbReference type="SAM" id="MobiDB-lite"/>
    </source>
</evidence>